<dbReference type="GO" id="GO:0031297">
    <property type="term" value="P:replication fork processing"/>
    <property type="evidence" value="ECO:0007669"/>
    <property type="project" value="TreeGrafter"/>
</dbReference>
<dbReference type="GO" id="GO:0042800">
    <property type="term" value="F:histone H3K4 methyltransferase activity"/>
    <property type="evidence" value="ECO:0007669"/>
    <property type="project" value="TreeGrafter"/>
</dbReference>
<dbReference type="GO" id="GO:0000793">
    <property type="term" value="C:condensed chromosome"/>
    <property type="evidence" value="ECO:0007669"/>
    <property type="project" value="TreeGrafter"/>
</dbReference>
<dbReference type="EMBL" id="CP045896">
    <property type="protein sequence ID" value="QQP49984.1"/>
    <property type="molecule type" value="Genomic_DNA"/>
</dbReference>
<dbReference type="GO" id="GO:0044547">
    <property type="term" value="F:DNA topoisomerase binding"/>
    <property type="evidence" value="ECO:0007669"/>
    <property type="project" value="TreeGrafter"/>
</dbReference>
<dbReference type="Gene3D" id="3.30.420.10">
    <property type="entry name" value="Ribonuclease H-like superfamily/Ribonuclease H"/>
    <property type="match status" value="1"/>
</dbReference>
<dbReference type="InterPro" id="IPR052709">
    <property type="entry name" value="Transposase-MT_Hybrid"/>
</dbReference>
<dbReference type="GO" id="GO:0003697">
    <property type="term" value="F:single-stranded DNA binding"/>
    <property type="evidence" value="ECO:0007669"/>
    <property type="project" value="TreeGrafter"/>
</dbReference>
<dbReference type="GO" id="GO:0000014">
    <property type="term" value="F:single-stranded DNA endodeoxyribonuclease activity"/>
    <property type="evidence" value="ECO:0007669"/>
    <property type="project" value="TreeGrafter"/>
</dbReference>
<proteinExistence type="predicted"/>
<keyword evidence="2" id="KW-1185">Reference proteome</keyword>
<dbReference type="GO" id="GO:0006303">
    <property type="term" value="P:double-strand break repair via nonhomologous end joining"/>
    <property type="evidence" value="ECO:0007669"/>
    <property type="project" value="TreeGrafter"/>
</dbReference>
<dbReference type="GO" id="GO:0035861">
    <property type="term" value="C:site of double-strand break"/>
    <property type="evidence" value="ECO:0007669"/>
    <property type="project" value="TreeGrafter"/>
</dbReference>
<dbReference type="GO" id="GO:0005634">
    <property type="term" value="C:nucleus"/>
    <property type="evidence" value="ECO:0007669"/>
    <property type="project" value="TreeGrafter"/>
</dbReference>
<dbReference type="Proteomes" id="UP000595437">
    <property type="component" value="Chromosome 7"/>
</dbReference>
<evidence type="ECO:0000313" key="2">
    <source>
        <dbReference type="Proteomes" id="UP000595437"/>
    </source>
</evidence>
<dbReference type="GO" id="GO:0000729">
    <property type="term" value="P:DNA double-strand break processing"/>
    <property type="evidence" value="ECO:0007669"/>
    <property type="project" value="TreeGrafter"/>
</dbReference>
<dbReference type="PANTHER" id="PTHR46060:SF2">
    <property type="entry name" value="HISTONE-LYSINE N-METHYLTRANSFERASE SETMAR"/>
    <property type="match status" value="1"/>
</dbReference>
<dbReference type="GO" id="GO:0044774">
    <property type="term" value="P:mitotic DNA integrity checkpoint signaling"/>
    <property type="evidence" value="ECO:0007669"/>
    <property type="project" value="TreeGrafter"/>
</dbReference>
<protein>
    <submittedName>
        <fullName evidence="1">DD34D transposase</fullName>
    </submittedName>
</protein>
<dbReference type="AlphaFoldDB" id="A0A7T8HH50"/>
<dbReference type="GO" id="GO:0015074">
    <property type="term" value="P:DNA integration"/>
    <property type="evidence" value="ECO:0007669"/>
    <property type="project" value="TreeGrafter"/>
</dbReference>
<feature type="non-terminal residue" evidence="1">
    <location>
        <position position="1"/>
    </location>
</feature>
<feature type="non-terminal residue" evidence="1">
    <location>
        <position position="68"/>
    </location>
</feature>
<reference evidence="2" key="1">
    <citation type="submission" date="2021-01" db="EMBL/GenBank/DDBJ databases">
        <title>Caligus Genome Assembly.</title>
        <authorList>
            <person name="Gallardo-Escarate C."/>
        </authorList>
    </citation>
    <scope>NUCLEOTIDE SEQUENCE [LARGE SCALE GENOMIC DNA]</scope>
</reference>
<dbReference type="GO" id="GO:0003690">
    <property type="term" value="F:double-stranded DNA binding"/>
    <property type="evidence" value="ECO:0007669"/>
    <property type="project" value="TreeGrafter"/>
</dbReference>
<dbReference type="GO" id="GO:0046975">
    <property type="term" value="F:histone H3K36 methyltransferase activity"/>
    <property type="evidence" value="ECO:0007669"/>
    <property type="project" value="TreeGrafter"/>
</dbReference>
<sequence>EGCSVHQDNARPHTSLMTPQKLRDLRWEVLSHPPYILDMAPFDYHLLLYMANALNGAKLNSIEACEKW</sequence>
<evidence type="ECO:0000313" key="1">
    <source>
        <dbReference type="EMBL" id="QQP49984.1"/>
    </source>
</evidence>
<accession>A0A7T8HH50</accession>
<dbReference type="OrthoDB" id="616263at2759"/>
<organism evidence="1 2">
    <name type="scientific">Caligus rogercresseyi</name>
    <name type="common">Sea louse</name>
    <dbReference type="NCBI Taxonomy" id="217165"/>
    <lineage>
        <taxon>Eukaryota</taxon>
        <taxon>Metazoa</taxon>
        <taxon>Ecdysozoa</taxon>
        <taxon>Arthropoda</taxon>
        <taxon>Crustacea</taxon>
        <taxon>Multicrustacea</taxon>
        <taxon>Hexanauplia</taxon>
        <taxon>Copepoda</taxon>
        <taxon>Siphonostomatoida</taxon>
        <taxon>Caligidae</taxon>
        <taxon>Caligus</taxon>
    </lineage>
</organism>
<name>A0A7T8HH50_CALRO</name>
<gene>
    <name evidence="1" type="ORF">FKW44_010823</name>
</gene>
<dbReference type="PANTHER" id="PTHR46060">
    <property type="entry name" value="MARINER MOS1 TRANSPOSASE-LIKE PROTEIN"/>
    <property type="match status" value="1"/>
</dbReference>
<dbReference type="InterPro" id="IPR036397">
    <property type="entry name" value="RNaseH_sf"/>
</dbReference>